<feature type="transmembrane region" description="Helical" evidence="1">
    <location>
        <begin position="159"/>
        <end position="177"/>
    </location>
</feature>
<dbReference type="Proteomes" id="UP001432059">
    <property type="component" value="Chromosome"/>
</dbReference>
<feature type="transmembrane region" description="Helical" evidence="1">
    <location>
        <begin position="34"/>
        <end position="53"/>
    </location>
</feature>
<feature type="transmembrane region" description="Helical" evidence="1">
    <location>
        <begin position="184"/>
        <end position="211"/>
    </location>
</feature>
<dbReference type="Pfam" id="PF26626">
    <property type="entry name" value="DUF8201"/>
    <property type="match status" value="1"/>
</dbReference>
<feature type="transmembrane region" description="Helical" evidence="1">
    <location>
        <begin position="223"/>
        <end position="251"/>
    </location>
</feature>
<dbReference type="KEGG" id="bpor:BPO_0911"/>
<dbReference type="RefSeq" id="WP_327985174.1">
    <property type="nucleotide sequence ID" value="NZ_CP136426.1"/>
</dbReference>
<feature type="transmembrane region" description="Helical" evidence="1">
    <location>
        <begin position="59"/>
        <end position="78"/>
    </location>
</feature>
<keyword evidence="1" id="KW-1133">Transmembrane helix</keyword>
<keyword evidence="1" id="KW-0812">Transmembrane</keyword>
<evidence type="ECO:0000256" key="1">
    <source>
        <dbReference type="SAM" id="Phobius"/>
    </source>
</evidence>
<feature type="transmembrane region" description="Helical" evidence="1">
    <location>
        <begin position="413"/>
        <end position="432"/>
    </location>
</feature>
<feature type="transmembrane region" description="Helical" evidence="1">
    <location>
        <begin position="260"/>
        <end position="283"/>
    </location>
</feature>
<reference evidence="3" key="1">
    <citation type="submission" date="2023-10" db="EMBL/GenBank/DDBJ databases">
        <title>Characterization and whole genome sequencing of a novel strain of Bergeyella porcorum QD2021 isolated from pig.</title>
        <authorList>
            <person name="Liu G."/>
            <person name="Chen C."/>
            <person name="Han X."/>
        </authorList>
    </citation>
    <scope>NUCLEOTIDE SEQUENCE</scope>
    <source>
        <strain evidence="3">QD2021</strain>
    </source>
</reference>
<evidence type="ECO:0000313" key="3">
    <source>
        <dbReference type="EMBL" id="WOC51558.1"/>
    </source>
</evidence>
<name>A0AAU0F454_9FLAO</name>
<feature type="domain" description="DUF8201" evidence="2">
    <location>
        <begin position="1"/>
        <end position="396"/>
    </location>
</feature>
<dbReference type="NCBIfam" id="NF047510">
    <property type="entry name" value="LIC_10190_fam"/>
    <property type="match status" value="1"/>
</dbReference>
<dbReference type="AlphaFoldDB" id="A0AAU0F454"/>
<dbReference type="EMBL" id="CP136426">
    <property type="protein sequence ID" value="WOC51558.1"/>
    <property type="molecule type" value="Genomic_DNA"/>
</dbReference>
<evidence type="ECO:0000259" key="2">
    <source>
        <dbReference type="Pfam" id="PF26626"/>
    </source>
</evidence>
<dbReference type="InterPro" id="IPR058514">
    <property type="entry name" value="DUF8201"/>
</dbReference>
<gene>
    <name evidence="3" type="ORF">BPO_0911</name>
</gene>
<organism evidence="3 4">
    <name type="scientific">Bergeyella porcorum</name>
    <dbReference type="NCBI Taxonomy" id="1735111"/>
    <lineage>
        <taxon>Bacteria</taxon>
        <taxon>Pseudomonadati</taxon>
        <taxon>Bacteroidota</taxon>
        <taxon>Flavobacteriia</taxon>
        <taxon>Flavobacteriales</taxon>
        <taxon>Weeksellaceae</taxon>
        <taxon>Bergeyella</taxon>
    </lineage>
</organism>
<dbReference type="InterPro" id="IPR058065">
    <property type="entry name" value="LIC_10190-like"/>
</dbReference>
<evidence type="ECO:0000313" key="4">
    <source>
        <dbReference type="Proteomes" id="UP001432059"/>
    </source>
</evidence>
<keyword evidence="1" id="KW-0472">Membrane</keyword>
<feature type="transmembrane region" description="Helical" evidence="1">
    <location>
        <begin position="366"/>
        <end position="384"/>
    </location>
</feature>
<protein>
    <recommendedName>
        <fullName evidence="2">DUF8201 domain-containing protein</fullName>
    </recommendedName>
</protein>
<feature type="transmembrane region" description="Helical" evidence="1">
    <location>
        <begin position="342"/>
        <end position="361"/>
    </location>
</feature>
<keyword evidence="4" id="KW-1185">Reference proteome</keyword>
<accession>A0AAU0F454</accession>
<feature type="transmembrane region" description="Helical" evidence="1">
    <location>
        <begin position="6"/>
        <end position="22"/>
    </location>
</feature>
<sequence length="546" mass="63455">MLYIFISILLLIPALIGVGNWCERCFKISNNSLAIKALLGMSATTLVWTLFAFFLPINLYAEVIFLIFGFIGFFLMKSHRELLSFLRQHSFYFGISLVVCLVVGSFYPFILDHFGYYIPTINWIKTFGLTKGISNLDIVLGQMSVWHILQAGLSSFSDIFFRLNTIVLVIYLIYIFERSAWIHWIFLPFFFLFAQSPSPDLPTLVISLIILNEVFRQNTNASSLWLLSAFVFVIKPTMIWVPIFTLLYLFFKVKVSAKHYVVGCIFILLFILKNIWCFGYPIFPVQVLDLNLSWKPDPETLKISSEIAIQKTYDMQYSMEEIRQFSTWDYIINWITLKGIKAFIHIAFILSIILLSIITIIRKSSILYFLFFAVVVKSVLVLLFSAQYRFFLDVFFVVALVLLHHRCSKTMGISLFASLSIFFIGFLAQPHWVQTYIPSFQLGHFMKGFNTQQLVKPSHYILKRYSTHQVGNLKFNVSQDYPFSFDTPMPAITFFALKEYSETQIFPQKIGKSPKEGFIWKKLNDKELKQLQRIIKQVQSNSTKSE</sequence>
<proteinExistence type="predicted"/>
<feature type="transmembrane region" description="Helical" evidence="1">
    <location>
        <begin position="90"/>
        <end position="110"/>
    </location>
</feature>